<dbReference type="PANTHER" id="PTHR12549:SF33">
    <property type="entry name" value="LYSINE-SPECIFIC DEMETHYLASE JMJ27"/>
    <property type="match status" value="1"/>
</dbReference>
<proteinExistence type="inferred from homology"/>
<dbReference type="AlphaFoldDB" id="A0A1S3E1F4"/>
<evidence type="ECO:0000259" key="7">
    <source>
        <dbReference type="PROSITE" id="PS50089"/>
    </source>
</evidence>
<dbReference type="InterPro" id="IPR045109">
    <property type="entry name" value="LSDs-like"/>
</dbReference>
<dbReference type="GO" id="GO:0031490">
    <property type="term" value="F:chromatin DNA binding"/>
    <property type="evidence" value="ECO:0007669"/>
    <property type="project" value="TreeGrafter"/>
</dbReference>
<evidence type="ECO:0000259" key="9">
    <source>
        <dbReference type="PROSITE" id="PS51184"/>
    </source>
</evidence>
<keyword evidence="4" id="KW-0539">Nucleus</keyword>
<evidence type="ECO:0000259" key="8">
    <source>
        <dbReference type="PROSITE" id="PS50835"/>
    </source>
</evidence>
<comment type="similarity">
    <text evidence="2">Belongs to the JARID1 histone demethylase family.</text>
</comment>
<evidence type="ECO:0000256" key="4">
    <source>
        <dbReference type="ARBA" id="ARBA00023242"/>
    </source>
</evidence>
<dbReference type="OrthoDB" id="1667110at2759"/>
<dbReference type="InterPro" id="IPR001841">
    <property type="entry name" value="Znf_RING"/>
</dbReference>
<dbReference type="GO" id="GO:0032454">
    <property type="term" value="F:histone H3K9 demethylase activity"/>
    <property type="evidence" value="ECO:0007669"/>
    <property type="project" value="InterPro"/>
</dbReference>
<dbReference type="SUPFAM" id="SSF51197">
    <property type="entry name" value="Clavaminate synthase-like"/>
    <property type="match status" value="1"/>
</dbReference>
<sequence length="964" mass="109585">MDSSSGGRPKVAAKRGNVAREKHMPRLENQIHNEIEEAKQHTSTSMRKKRKTVADLGGGSESGLNGNSARTKRKKKNSIDQEKEGDCGKVLMDDRNKVNKPKTEVKDTKQRVVSRKTKESSSLMCHQCQRNDKSGVVFCSSCNRKRYCYECIENWYPGKTREEFENVCPFCWGNCNCKACLREFPVLMDREVDASVKLQRLLYLLSKALPILRHIHREQSLELEVETKIRGRQLQEIDITRTQLDESERLYCDNCNTSIHGFYRSCPNEGCSYDLCIGCCQELREGNQPGGMEAGTSHEKFEESFHIHDSTKNQSETHCKRYGWESELAPSSFHSQADMFSPFPEWKANSDGNIPCPPKQRGGCGTALLELRRIYKANWVAKLLNNAEDLTRNYTPLDVGITEKCSLCQLYLFEGKINPEVRRAAFRDDGKDNFLYSPNALNISDDEIEHFQRHWMRGEPVVVRNVLAKTSGLSWEPMVMWRALRETGSKVKFKEETQSVKAVDCLDWCGVEINIHQFFQGYLKGRMHKNKWPEMLKLKDWPSSTSFEERLPRHGAEFLAALPYVDYTDPKTGLLNFATKLPAGSLKPDLGPKTYIAYGFSEELGRGDSVTKLHCDVSDAVNVLTHTNKVDIAPWQRESINKLKKGYDKEDDFELHCGALANVEGKSKALDHDQKEKNGVDGIAPSVQVDQCISSISDDLNRKLETQNTEQCDDNGKSSCTCRNVAVRNSSVEASVSITSSTEVSDYSRTSELEHVQSATSLASTNTSIKKDRMRIDFSDGNVSGDPKRESKQGTGIDSLDANNGAETVLGGAVWDIFRRQDVPKLVEYLREHKKEFRHINNQPIDSVVHPIHDQTIFLNERHKKQLKREFNVEPWTFEQHLGEAVFIPAGCPHQVRNRQSCIKVALDFVSPENVEECLRLTEEFRLLPKNHRAKEDKLEVNKMTLYAVSSAVREVKELMMANK</sequence>
<feature type="region of interest" description="Disordered" evidence="6">
    <location>
        <begin position="773"/>
        <end position="800"/>
    </location>
</feature>
<dbReference type="SMART" id="SM00558">
    <property type="entry name" value="JmjC"/>
    <property type="match status" value="1"/>
</dbReference>
<keyword evidence="5" id="KW-0863">Zinc-finger</keyword>
<dbReference type="KEGG" id="cam:101512170"/>
<dbReference type="PROSITE" id="PS50835">
    <property type="entry name" value="IG_LIKE"/>
    <property type="match status" value="1"/>
</dbReference>
<gene>
    <name evidence="11 12" type="primary">LOC101512170</name>
</gene>
<dbReference type="Pfam" id="PF02373">
    <property type="entry name" value="JmjC"/>
    <property type="match status" value="1"/>
</dbReference>
<dbReference type="GO" id="GO:0008270">
    <property type="term" value="F:zinc ion binding"/>
    <property type="evidence" value="ECO:0007669"/>
    <property type="project" value="UniProtKB-KW"/>
</dbReference>
<name>A0A1S3E1F4_CICAR</name>
<evidence type="ECO:0000313" key="11">
    <source>
        <dbReference type="RefSeq" id="XP_004494828.1"/>
    </source>
</evidence>
<evidence type="ECO:0000256" key="2">
    <source>
        <dbReference type="ARBA" id="ARBA00006801"/>
    </source>
</evidence>
<feature type="domain" description="Ig-like" evidence="8">
    <location>
        <begin position="592"/>
        <end position="737"/>
    </location>
</feature>
<dbReference type="RefSeq" id="XP_012569602.1">
    <property type="nucleotide sequence ID" value="XM_012714148.2"/>
</dbReference>
<dbReference type="RefSeq" id="XP_004494828.1">
    <property type="nucleotide sequence ID" value="XM_004494771.3"/>
</dbReference>
<evidence type="ECO:0000313" key="10">
    <source>
        <dbReference type="Proteomes" id="UP000087171"/>
    </source>
</evidence>
<reference evidence="11 12" key="2">
    <citation type="submission" date="2025-04" db="UniProtKB">
        <authorList>
            <consortium name="RefSeq"/>
        </authorList>
    </citation>
    <scope>IDENTIFICATION</scope>
    <source>
        <tissue evidence="11 12">Etiolated seedlings</tissue>
    </source>
</reference>
<accession>A0A1S3E1F4</accession>
<dbReference type="GO" id="GO:0000118">
    <property type="term" value="C:histone deacetylase complex"/>
    <property type="evidence" value="ECO:0007669"/>
    <property type="project" value="TreeGrafter"/>
</dbReference>
<keyword evidence="3" id="KW-0479">Metal-binding</keyword>
<reference evidence="10" key="1">
    <citation type="journal article" date="2013" name="Nat. Biotechnol.">
        <title>Draft genome sequence of chickpea (Cicer arietinum) provides a resource for trait improvement.</title>
        <authorList>
            <person name="Varshney R.K."/>
            <person name="Song C."/>
            <person name="Saxena R.K."/>
            <person name="Azam S."/>
            <person name="Yu S."/>
            <person name="Sharpe A.G."/>
            <person name="Cannon S."/>
            <person name="Baek J."/>
            <person name="Rosen B.D."/>
            <person name="Tar'an B."/>
            <person name="Millan T."/>
            <person name="Zhang X."/>
            <person name="Ramsay L.D."/>
            <person name="Iwata A."/>
            <person name="Wang Y."/>
            <person name="Nelson W."/>
            <person name="Farmer A.D."/>
            <person name="Gaur P.M."/>
            <person name="Soderlund C."/>
            <person name="Penmetsa R.V."/>
            <person name="Xu C."/>
            <person name="Bharti A.K."/>
            <person name="He W."/>
            <person name="Winter P."/>
            <person name="Zhao S."/>
            <person name="Hane J.K."/>
            <person name="Carrasquilla-Garcia N."/>
            <person name="Condie J.A."/>
            <person name="Upadhyaya H.D."/>
            <person name="Luo M.C."/>
            <person name="Thudi M."/>
            <person name="Gowda C.L."/>
            <person name="Singh N.P."/>
            <person name="Lichtenzveig J."/>
            <person name="Gali K.K."/>
            <person name="Rubio J."/>
            <person name="Nadarajan N."/>
            <person name="Dolezel J."/>
            <person name="Bansal K.C."/>
            <person name="Xu X."/>
            <person name="Edwards D."/>
            <person name="Zhang G."/>
            <person name="Kahl G."/>
            <person name="Gil J."/>
            <person name="Singh K.B."/>
            <person name="Datta S.K."/>
            <person name="Jackson S.A."/>
            <person name="Wang J."/>
            <person name="Cook D.R."/>
        </authorList>
    </citation>
    <scope>NUCLEOTIDE SEQUENCE [LARGE SCALE GENOMIC DNA]</scope>
    <source>
        <strain evidence="10">cv. CDC Frontier</strain>
    </source>
</reference>
<dbReference type="GeneID" id="101512170"/>
<feature type="compositionally biased region" description="Basic and acidic residues" evidence="6">
    <location>
        <begin position="77"/>
        <end position="110"/>
    </location>
</feature>
<feature type="domain" description="JmjC" evidence="9">
    <location>
        <begin position="570"/>
        <end position="926"/>
    </location>
</feature>
<dbReference type="PROSITE" id="PS51184">
    <property type="entry name" value="JMJC"/>
    <property type="match status" value="1"/>
</dbReference>
<feature type="domain" description="RING-type" evidence="7">
    <location>
        <begin position="125"/>
        <end position="171"/>
    </location>
</feature>
<dbReference type="CDD" id="cd02208">
    <property type="entry name" value="cupin_RmlC-like"/>
    <property type="match status" value="1"/>
</dbReference>
<organism evidence="10 12">
    <name type="scientific">Cicer arietinum</name>
    <name type="common">Chickpea</name>
    <name type="synonym">Garbanzo</name>
    <dbReference type="NCBI Taxonomy" id="3827"/>
    <lineage>
        <taxon>Eukaryota</taxon>
        <taxon>Viridiplantae</taxon>
        <taxon>Streptophyta</taxon>
        <taxon>Embryophyta</taxon>
        <taxon>Tracheophyta</taxon>
        <taxon>Spermatophyta</taxon>
        <taxon>Magnoliopsida</taxon>
        <taxon>eudicotyledons</taxon>
        <taxon>Gunneridae</taxon>
        <taxon>Pentapetalae</taxon>
        <taxon>rosids</taxon>
        <taxon>fabids</taxon>
        <taxon>Fabales</taxon>
        <taxon>Fabaceae</taxon>
        <taxon>Papilionoideae</taxon>
        <taxon>50 kb inversion clade</taxon>
        <taxon>NPAAA clade</taxon>
        <taxon>Hologalegina</taxon>
        <taxon>IRL clade</taxon>
        <taxon>Cicereae</taxon>
        <taxon>Cicer</taxon>
    </lineage>
</organism>
<dbReference type="PROSITE" id="PS50089">
    <property type="entry name" value="ZF_RING_2"/>
    <property type="match status" value="1"/>
</dbReference>
<dbReference type="InterPro" id="IPR007110">
    <property type="entry name" value="Ig-like_dom"/>
</dbReference>
<dbReference type="InterPro" id="IPR003347">
    <property type="entry name" value="JmjC_dom"/>
</dbReference>
<feature type="region of interest" description="Disordered" evidence="6">
    <location>
        <begin position="1"/>
        <end position="113"/>
    </location>
</feature>
<dbReference type="PANTHER" id="PTHR12549">
    <property type="entry name" value="JMJC DOMAIN-CONTAINING HISTONE DEMETHYLATION PROTEIN"/>
    <property type="match status" value="1"/>
</dbReference>
<evidence type="ECO:0000256" key="5">
    <source>
        <dbReference type="PROSITE-ProRule" id="PRU00175"/>
    </source>
</evidence>
<evidence type="ECO:0000256" key="6">
    <source>
        <dbReference type="SAM" id="MobiDB-lite"/>
    </source>
</evidence>
<keyword evidence="5" id="KW-0862">Zinc</keyword>
<feature type="compositionally biased region" description="Basic and acidic residues" evidence="6">
    <location>
        <begin position="18"/>
        <end position="40"/>
    </location>
</feature>
<dbReference type="GO" id="GO:0000785">
    <property type="term" value="C:chromatin"/>
    <property type="evidence" value="ECO:0007669"/>
    <property type="project" value="TreeGrafter"/>
</dbReference>
<dbReference type="Proteomes" id="UP000087171">
    <property type="component" value="Chromosome Ca3"/>
</dbReference>
<evidence type="ECO:0000256" key="3">
    <source>
        <dbReference type="ARBA" id="ARBA00022723"/>
    </source>
</evidence>
<evidence type="ECO:0000256" key="1">
    <source>
        <dbReference type="ARBA" id="ARBA00004123"/>
    </source>
</evidence>
<dbReference type="eggNOG" id="KOG1356">
    <property type="taxonomic scope" value="Eukaryota"/>
</dbReference>
<dbReference type="Gene3D" id="2.60.120.650">
    <property type="entry name" value="Cupin"/>
    <property type="match status" value="2"/>
</dbReference>
<protein>
    <submittedName>
        <fullName evidence="11 12">Lysine-specific demethylase JMJ25 isoform X1</fullName>
    </submittedName>
</protein>
<dbReference type="FunFam" id="2.60.120.650:FF:000033">
    <property type="entry name" value="Transcription factor jumonji (JmjC) domain-containing protein"/>
    <property type="match status" value="1"/>
</dbReference>
<dbReference type="GO" id="GO:0006357">
    <property type="term" value="P:regulation of transcription by RNA polymerase II"/>
    <property type="evidence" value="ECO:0007669"/>
    <property type="project" value="TreeGrafter"/>
</dbReference>
<comment type="subcellular location">
    <subcellularLocation>
        <location evidence="1">Nucleus</location>
    </subcellularLocation>
</comment>
<keyword evidence="10" id="KW-1185">Reference proteome</keyword>
<evidence type="ECO:0000313" key="12">
    <source>
        <dbReference type="RefSeq" id="XP_012569602.1"/>
    </source>
</evidence>
<dbReference type="GO" id="GO:0003712">
    <property type="term" value="F:transcription coregulator activity"/>
    <property type="evidence" value="ECO:0007669"/>
    <property type="project" value="TreeGrafter"/>
</dbReference>
<dbReference type="PaxDb" id="3827-XP_004494828.1"/>